<dbReference type="Proteomes" id="UP001151532">
    <property type="component" value="Chromosome 19"/>
</dbReference>
<proteinExistence type="predicted"/>
<accession>A0A9Q0V9T6</accession>
<protein>
    <submittedName>
        <fullName evidence="1">Uncharacterized protein</fullName>
    </submittedName>
</protein>
<name>A0A9Q0V9T6_SALPP</name>
<comment type="caution">
    <text evidence="1">The sequence shown here is derived from an EMBL/GenBank/DDBJ whole genome shotgun (WGS) entry which is preliminary data.</text>
</comment>
<dbReference type="OrthoDB" id="10317735at2759"/>
<reference evidence="1" key="1">
    <citation type="submission" date="2022-11" db="EMBL/GenBank/DDBJ databases">
        <authorList>
            <person name="Hyden B.L."/>
            <person name="Feng K."/>
            <person name="Yates T."/>
            <person name="Jawdy S."/>
            <person name="Smart L.B."/>
            <person name="Muchero W."/>
        </authorList>
    </citation>
    <scope>NUCLEOTIDE SEQUENCE</scope>
    <source>
        <tissue evidence="1">Shoot tip</tissue>
    </source>
</reference>
<reference evidence="1" key="2">
    <citation type="journal article" date="2023" name="Int. J. Mol. Sci.">
        <title>De Novo Assembly and Annotation of 11 Diverse Shrub Willow (Salix) Genomes Reveals Novel Gene Organization in Sex-Linked Regions.</title>
        <authorList>
            <person name="Hyden B."/>
            <person name="Feng K."/>
            <person name="Yates T.B."/>
            <person name="Jawdy S."/>
            <person name="Cereghino C."/>
            <person name="Smart L.B."/>
            <person name="Muchero W."/>
        </authorList>
    </citation>
    <scope>NUCLEOTIDE SEQUENCE</scope>
    <source>
        <tissue evidence="1">Shoot tip</tissue>
    </source>
</reference>
<dbReference type="AlphaFoldDB" id="A0A9Q0V9T6"/>
<evidence type="ECO:0000313" key="1">
    <source>
        <dbReference type="EMBL" id="KAJ6744755.1"/>
    </source>
</evidence>
<keyword evidence="2" id="KW-1185">Reference proteome</keyword>
<dbReference type="EMBL" id="JAPFFK010000009">
    <property type="protein sequence ID" value="KAJ6744755.1"/>
    <property type="molecule type" value="Genomic_DNA"/>
</dbReference>
<sequence length="135" mass="14865">MADSLEVMKLGRSLNDRAGAPGARQEALLGLRGQQKKGTVEISSTENSLRLGDTVGARRVHGFHDLVEIFCVFAVTELLYQTWKYVLIMSYVPIGEAVIMPERSSPFENSPSGQSYWLGNEFGVIGLSERCGWLA</sequence>
<evidence type="ECO:0000313" key="2">
    <source>
        <dbReference type="Proteomes" id="UP001151532"/>
    </source>
</evidence>
<organism evidence="1 2">
    <name type="scientific">Salix purpurea</name>
    <name type="common">Purple osier willow</name>
    <dbReference type="NCBI Taxonomy" id="77065"/>
    <lineage>
        <taxon>Eukaryota</taxon>
        <taxon>Viridiplantae</taxon>
        <taxon>Streptophyta</taxon>
        <taxon>Embryophyta</taxon>
        <taxon>Tracheophyta</taxon>
        <taxon>Spermatophyta</taxon>
        <taxon>Magnoliopsida</taxon>
        <taxon>eudicotyledons</taxon>
        <taxon>Gunneridae</taxon>
        <taxon>Pentapetalae</taxon>
        <taxon>rosids</taxon>
        <taxon>fabids</taxon>
        <taxon>Malpighiales</taxon>
        <taxon>Salicaceae</taxon>
        <taxon>Saliceae</taxon>
        <taxon>Salix</taxon>
    </lineage>
</organism>
<gene>
    <name evidence="1" type="ORF">OIU79_030974</name>
</gene>